<dbReference type="PROSITE" id="PS51206">
    <property type="entry name" value="SF3_HELICASE_1"/>
    <property type="match status" value="1"/>
</dbReference>
<protein>
    <submittedName>
        <fullName evidence="3">Primase</fullName>
    </submittedName>
</protein>
<dbReference type="GO" id="GO:0005524">
    <property type="term" value="F:ATP binding"/>
    <property type="evidence" value="ECO:0007669"/>
    <property type="project" value="UniProtKB-KW"/>
</dbReference>
<dbReference type="InterPro" id="IPR045455">
    <property type="entry name" value="NrS-1_pol-like_helicase"/>
</dbReference>
<reference evidence="3" key="1">
    <citation type="journal article" date="2015" name="Antimicrob. Agents Chemother.">
        <title>Novel Type XII Staphylococcal Cassette Chromosome mec Harboring a New Cassette Chromosome Recombinase, CcrC2.</title>
        <authorList>
            <person name="Wu Z."/>
            <person name="Li F."/>
            <person name="Liu D."/>
            <person name="Xue H."/>
            <person name="Zhao X."/>
        </authorList>
    </citation>
    <scope>NUCLEOTIDE SEQUENCE</scope>
    <source>
        <strain evidence="3">BA01611</strain>
    </source>
</reference>
<dbReference type="SUPFAM" id="SSF52540">
    <property type="entry name" value="P-loop containing nucleoside triphosphate hydrolases"/>
    <property type="match status" value="1"/>
</dbReference>
<dbReference type="InterPro" id="IPR014015">
    <property type="entry name" value="Helicase_SF3_DNA-vir"/>
</dbReference>
<dbReference type="EMBL" id="KR187111">
    <property type="protein sequence ID" value="ALF44646.1"/>
    <property type="molecule type" value="Genomic_DNA"/>
</dbReference>
<dbReference type="AlphaFoldDB" id="A0A0N9EIE9"/>
<evidence type="ECO:0000256" key="1">
    <source>
        <dbReference type="ARBA" id="ARBA00022741"/>
    </source>
</evidence>
<name>A0A0N9EIE9_STAAU</name>
<sequence>MNNTMKLAKQLLSENKEAIDRNGLIALLQSQNTSDNEEDLPQAEAIYNLLIKELNFEINADINYRSNIYEYYGIKNKPKDTDLVQMATQILNVKRFESNLFVFSKEGWQKLDDSELRSLVGKTIQVILIDYTPTQSELKSVIDGMKESADIDELVEDERYIGCHRYLFDLEQFQVINNSIDVFPKTRLDVELDKNDSITSFIPPHFDKYMSELANFDDDLRYFLMQHTAVLLTSNRKLRRGLIFYGTANNGKSVYIKLMRAFFYRQDVVSKTLNELGGRFDKESLIGKRLMASDEIGKARIDEKTVNDFKKLLSVEPIHVDRKGRRQVEVTLDLKLLFNTNAVLNFPPEHAKALERRIAVIPCDYYVEKADIDLNDKLKSEKKDIFLYLMYIYKQMMIDDINRIENEKVTELTHDWLNFGYTFMDKSNTSRDKQKECIKLLRNTIVKKEGSRLKVSDLNNKIEKMSRSSLSRQNINQLVKLNFDAHTVLNDGYKHWVDLDWKTIQEENNIIPNDKEISELIYEDDQDDWIPEEDDEL</sequence>
<dbReference type="Gene3D" id="3.40.50.300">
    <property type="entry name" value="P-loop containing nucleotide triphosphate hydrolases"/>
    <property type="match status" value="1"/>
</dbReference>
<accession>A0A0N9EIE9</accession>
<dbReference type="RefSeq" id="WP_031590872.1">
    <property type="nucleotide sequence ID" value="NZ_CP019945.1"/>
</dbReference>
<organism evidence="3">
    <name type="scientific">Staphylococcus aureus</name>
    <dbReference type="NCBI Taxonomy" id="1280"/>
    <lineage>
        <taxon>Bacteria</taxon>
        <taxon>Bacillati</taxon>
        <taxon>Bacillota</taxon>
        <taxon>Bacilli</taxon>
        <taxon>Bacillales</taxon>
        <taxon>Staphylococcaceae</taxon>
        <taxon>Staphylococcus</taxon>
    </lineage>
</organism>
<proteinExistence type="predicted"/>
<dbReference type="Pfam" id="PF19263">
    <property type="entry name" value="DUF5906"/>
    <property type="match status" value="1"/>
</dbReference>
<evidence type="ECO:0000256" key="2">
    <source>
        <dbReference type="ARBA" id="ARBA00022840"/>
    </source>
</evidence>
<dbReference type="InterPro" id="IPR027417">
    <property type="entry name" value="P-loop_NTPase"/>
</dbReference>
<keyword evidence="1" id="KW-0547">Nucleotide-binding</keyword>
<evidence type="ECO:0000313" key="3">
    <source>
        <dbReference type="EMBL" id="ALF44646.1"/>
    </source>
</evidence>
<keyword evidence="2" id="KW-0067">ATP-binding</keyword>